<comment type="cofactor">
    <cofactor evidence="1">
        <name>Zn(2+)</name>
        <dbReference type="ChEBI" id="CHEBI:29105"/>
    </cofactor>
</comment>
<dbReference type="InterPro" id="IPR011765">
    <property type="entry name" value="Pept_M16_N"/>
</dbReference>
<dbReference type="Pfam" id="PF05193">
    <property type="entry name" value="Peptidase_M16_C"/>
    <property type="match status" value="1"/>
</dbReference>
<dbReference type="PANTHER" id="PTHR43016">
    <property type="entry name" value="PRESEQUENCE PROTEASE"/>
    <property type="match status" value="1"/>
</dbReference>
<dbReference type="Pfam" id="PF22516">
    <property type="entry name" value="PreP_C"/>
    <property type="match status" value="1"/>
</dbReference>
<dbReference type="SMART" id="SM01264">
    <property type="entry name" value="M16C_associated"/>
    <property type="match status" value="1"/>
</dbReference>
<evidence type="ECO:0000256" key="3">
    <source>
        <dbReference type="ARBA" id="ARBA00022723"/>
    </source>
</evidence>
<keyword evidence="3" id="KW-0479">Metal-binding</keyword>
<dbReference type="AlphaFoldDB" id="A0A9D2KM15"/>
<evidence type="ECO:0000256" key="2">
    <source>
        <dbReference type="ARBA" id="ARBA00022670"/>
    </source>
</evidence>
<evidence type="ECO:0000256" key="6">
    <source>
        <dbReference type="ARBA" id="ARBA00023049"/>
    </source>
</evidence>
<dbReference type="Pfam" id="PF00675">
    <property type="entry name" value="Peptidase_M16"/>
    <property type="match status" value="1"/>
</dbReference>
<dbReference type="Proteomes" id="UP000824225">
    <property type="component" value="Unassembled WGS sequence"/>
</dbReference>
<keyword evidence="4" id="KW-0378">Hydrolase</keyword>
<protein>
    <submittedName>
        <fullName evidence="8">Insulinase family protein</fullName>
    </submittedName>
</protein>
<evidence type="ECO:0000256" key="5">
    <source>
        <dbReference type="ARBA" id="ARBA00022833"/>
    </source>
</evidence>
<dbReference type="GO" id="GO:0046872">
    <property type="term" value="F:metal ion binding"/>
    <property type="evidence" value="ECO:0007669"/>
    <property type="project" value="UniProtKB-KW"/>
</dbReference>
<feature type="domain" description="SCAN box" evidence="7">
    <location>
        <begin position="271"/>
        <end position="315"/>
    </location>
</feature>
<evidence type="ECO:0000256" key="1">
    <source>
        <dbReference type="ARBA" id="ARBA00001947"/>
    </source>
</evidence>
<proteinExistence type="predicted"/>
<dbReference type="InterPro" id="IPR007863">
    <property type="entry name" value="Peptidase_M16_C"/>
</dbReference>
<evidence type="ECO:0000313" key="8">
    <source>
        <dbReference type="EMBL" id="HJA08058.1"/>
    </source>
</evidence>
<keyword evidence="5" id="KW-0862">Zinc</keyword>
<dbReference type="FunFam" id="3.30.830.10:FF:000034">
    <property type="entry name" value="presequence protease 1, chloroplastic/mitochondrial"/>
    <property type="match status" value="1"/>
</dbReference>
<dbReference type="Gene3D" id="3.30.830.10">
    <property type="entry name" value="Metalloenzyme, LuxS/M16 peptidase-like"/>
    <property type="match status" value="4"/>
</dbReference>
<keyword evidence="6" id="KW-0482">Metalloprotease</keyword>
<dbReference type="GO" id="GO:0004222">
    <property type="term" value="F:metalloendopeptidase activity"/>
    <property type="evidence" value="ECO:0007669"/>
    <property type="project" value="TreeGrafter"/>
</dbReference>
<dbReference type="PROSITE" id="PS50804">
    <property type="entry name" value="SCAN_BOX"/>
    <property type="match status" value="1"/>
</dbReference>
<dbReference type="FunFam" id="3.30.830.10:FF:000009">
    <property type="entry name" value="Presequence protease, mitochondrial"/>
    <property type="match status" value="1"/>
</dbReference>
<comment type="caution">
    <text evidence="8">The sequence shown here is derived from an EMBL/GenBank/DDBJ whole genome shotgun (WGS) entry which is preliminary data.</text>
</comment>
<dbReference type="InterPro" id="IPR055130">
    <property type="entry name" value="PreP_C"/>
</dbReference>
<dbReference type="SUPFAM" id="SSF63411">
    <property type="entry name" value="LuxS/MPP-like metallohydrolase"/>
    <property type="match status" value="4"/>
</dbReference>
<evidence type="ECO:0000256" key="4">
    <source>
        <dbReference type="ARBA" id="ARBA00022801"/>
    </source>
</evidence>
<reference evidence="8" key="1">
    <citation type="journal article" date="2021" name="PeerJ">
        <title>Extensive microbial diversity within the chicken gut microbiome revealed by metagenomics and culture.</title>
        <authorList>
            <person name="Gilroy R."/>
            <person name="Ravi A."/>
            <person name="Getino M."/>
            <person name="Pursley I."/>
            <person name="Horton D.L."/>
            <person name="Alikhan N.F."/>
            <person name="Baker D."/>
            <person name="Gharbi K."/>
            <person name="Hall N."/>
            <person name="Watson M."/>
            <person name="Adriaenssens E.M."/>
            <person name="Foster-Nyarko E."/>
            <person name="Jarju S."/>
            <person name="Secka A."/>
            <person name="Antonio M."/>
            <person name="Oren A."/>
            <person name="Chaudhuri R.R."/>
            <person name="La Ragione R."/>
            <person name="Hildebrand F."/>
            <person name="Pallen M.J."/>
        </authorList>
    </citation>
    <scope>NUCLEOTIDE SEQUENCE</scope>
    <source>
        <strain evidence="8">CHK186-16707</strain>
    </source>
</reference>
<dbReference type="GO" id="GO:0016485">
    <property type="term" value="P:protein processing"/>
    <property type="evidence" value="ECO:0007669"/>
    <property type="project" value="TreeGrafter"/>
</dbReference>
<accession>A0A9D2KM15</accession>
<sequence>MSTYGFTLVREEILSEVGGTARLWKHDRTGAELLSVLNADENKSFGVSFRTPPRNSTGVAHILEHSVLCGSRRYPVKEPFVELLKSSLQTFLNALTFPDKTCYPVASTNLQDFYNLIDVYLDAVFFPRIDEDVLRQEGWHIDVDPQENGGVWQYKGVVFNEMKGVYSSPDSVLLEESQHAVFPDTLYSLDSGGDPAVIPDLGYEEFRGFHSAYYHPSNARFFFWGDDPEEARLEKVNAVLEPFERREVESYVPLQERRALERKVEVPYPTEAEQPEEADARQGHVTVNWLLCETADTEEMLVLDMLEHILTGLPGSPLRKALMDSGLGDDVTGAGLEPDLRQAYFSIGLRSIRPEDGDAVEALIMDTLADLAEHGVPAKAVEAALNSLEFELRENNTGRFPRGLAAMFRSLSTWLYDGDPFAPLAWEKPLAAVKARLKRREPVFENAIRRWLLDNTHRVTVLLTPDDTLAAERQAREDARLAETRASMSAEEQAEIARISNRLHLAQATPDSPEALASIPTLGLDDLPRRNAVLPHAEKGGEVPFLLHDLDTTGILYAKLLLPLDGVPARFLPLIPLYARALTEMGTTRHNYVDLGLEVAAKTGSLDAYPVLQTRLSDAAPLPYLEVSGKATVDKTGKLAGLMREILLEPRFDNRERFTQMVMEEKARLEQSLIPSGHTLVSVRLGGHLSPTGRLTELTGGVSYLFFIRDLAQRLENRWPAILADLHDLHRFVARRNQAFVSLTADTKALTGAESLFRDLVRALPEHPAAGGVWERPELPGAEALLVPAQVNYVGLGANLRNTGYAFHGSASVVLRHLRMGYLWDRVRVQGGAYGSFINYNRANGALVFLSYRDPNVERTLDVYRGAADYLGNLSLSPEDVTRAVVGAIGDMDAYLLPGAKGNAALWRHLTGDTDAIRQRIRDEILSTTLQDFHNFAPHLARAVDEAVPCALGGPDAEAAARAHGWTRTRLL</sequence>
<evidence type="ECO:0000259" key="7">
    <source>
        <dbReference type="PROSITE" id="PS50804"/>
    </source>
</evidence>
<name>A0A9D2KM15_9BACT</name>
<organism evidence="8 9">
    <name type="scientific">Candidatus Mailhella merdigallinarum</name>
    <dbReference type="NCBI Taxonomy" id="2838658"/>
    <lineage>
        <taxon>Bacteria</taxon>
        <taxon>Pseudomonadati</taxon>
        <taxon>Thermodesulfobacteriota</taxon>
        <taxon>Desulfovibrionia</taxon>
        <taxon>Desulfovibrionales</taxon>
        <taxon>Desulfovibrionaceae</taxon>
        <taxon>Mailhella</taxon>
    </lineage>
</organism>
<reference evidence="8" key="2">
    <citation type="submission" date="2021-04" db="EMBL/GenBank/DDBJ databases">
        <authorList>
            <person name="Gilroy R."/>
        </authorList>
    </citation>
    <scope>NUCLEOTIDE SEQUENCE</scope>
    <source>
        <strain evidence="8">CHK186-16707</strain>
    </source>
</reference>
<gene>
    <name evidence="8" type="ORF">H9962_02535</name>
</gene>
<dbReference type="Pfam" id="PF08367">
    <property type="entry name" value="M16C_assoc"/>
    <property type="match status" value="1"/>
</dbReference>
<keyword evidence="2" id="KW-0645">Protease</keyword>
<dbReference type="InterPro" id="IPR013578">
    <property type="entry name" value="Peptidase_M16C_assoc"/>
</dbReference>
<dbReference type="PANTHER" id="PTHR43016:SF13">
    <property type="entry name" value="PRESEQUENCE PROTEASE, MITOCHONDRIAL"/>
    <property type="match status" value="1"/>
</dbReference>
<dbReference type="InterPro" id="IPR003309">
    <property type="entry name" value="SCAN_dom"/>
</dbReference>
<dbReference type="EMBL" id="DXAN01000004">
    <property type="protein sequence ID" value="HJA08058.1"/>
    <property type="molecule type" value="Genomic_DNA"/>
</dbReference>
<evidence type="ECO:0000313" key="9">
    <source>
        <dbReference type="Proteomes" id="UP000824225"/>
    </source>
</evidence>
<dbReference type="InterPro" id="IPR011249">
    <property type="entry name" value="Metalloenz_LuxS/M16"/>
</dbReference>